<dbReference type="EMBL" id="UINC01147623">
    <property type="protein sequence ID" value="SVD39052.1"/>
    <property type="molecule type" value="Genomic_DNA"/>
</dbReference>
<dbReference type="AlphaFoldDB" id="A0A382UXQ4"/>
<accession>A0A382UXQ4</accession>
<protein>
    <submittedName>
        <fullName evidence="1">Uncharacterized protein</fullName>
    </submittedName>
</protein>
<evidence type="ECO:0000313" key="1">
    <source>
        <dbReference type="EMBL" id="SVD39052.1"/>
    </source>
</evidence>
<organism evidence="1">
    <name type="scientific">marine metagenome</name>
    <dbReference type="NCBI Taxonomy" id="408172"/>
    <lineage>
        <taxon>unclassified sequences</taxon>
        <taxon>metagenomes</taxon>
        <taxon>ecological metagenomes</taxon>
    </lineage>
</organism>
<reference evidence="1" key="1">
    <citation type="submission" date="2018-05" db="EMBL/GenBank/DDBJ databases">
        <authorList>
            <person name="Lanie J.A."/>
            <person name="Ng W.-L."/>
            <person name="Kazmierczak K.M."/>
            <person name="Andrzejewski T.M."/>
            <person name="Davidsen T.M."/>
            <person name="Wayne K.J."/>
            <person name="Tettelin H."/>
            <person name="Glass J.I."/>
            <person name="Rusch D."/>
            <person name="Podicherti R."/>
            <person name="Tsui H.-C.T."/>
            <person name="Winkler M.E."/>
        </authorList>
    </citation>
    <scope>NUCLEOTIDE SEQUENCE</scope>
</reference>
<gene>
    <name evidence="1" type="ORF">METZ01_LOCUS391906</name>
</gene>
<name>A0A382UXQ4_9ZZZZ</name>
<feature type="non-terminal residue" evidence="1">
    <location>
        <position position="1"/>
    </location>
</feature>
<sequence length="57" mass="6801">VSGKTRHQRRAVDHNEEWASCCSRDLPELWDESFQDTKELNPDREDLGRFTEILDIR</sequence>
<proteinExistence type="predicted"/>